<keyword evidence="1" id="KW-0614">Plasmid</keyword>
<geneLocation type="plasmid" evidence="1">
    <name>p1</name>
</geneLocation>
<name>A0AAU8BTR5_9VIBR</name>
<sequence>MLLDTFIRNPESFNHIQNAADFKQYLESNLAIIEQNEGFYAFPYPDDFAWMALAIYRCFTVTRQQVEVFYHECLGYGVLIDAELDGAVLQYWFDSQQICSANSYPAIHAKDGWRKVQESALLEKNFHALHESLLNELNRPELYFVDDDFRYSALDGSKISKTYYESWFCTGIFTLWVNSAVDVLLGDVPAEHGKILEVLNGH</sequence>
<dbReference type="EMBL" id="CP115922">
    <property type="protein sequence ID" value="XCD19248.1"/>
    <property type="molecule type" value="Genomic_DNA"/>
</dbReference>
<organism evidence="1">
    <name type="scientific">Vibrio chaetopteri</name>
    <dbReference type="NCBI Taxonomy" id="3016528"/>
    <lineage>
        <taxon>Bacteria</taxon>
        <taxon>Pseudomonadati</taxon>
        <taxon>Pseudomonadota</taxon>
        <taxon>Gammaproteobacteria</taxon>
        <taxon>Vibrionales</taxon>
        <taxon>Vibrionaceae</taxon>
        <taxon>Vibrio</taxon>
    </lineage>
</organism>
<dbReference type="KEGG" id="vck:PG915_24120"/>
<protein>
    <submittedName>
        <fullName evidence="1">Uncharacterized protein</fullName>
    </submittedName>
</protein>
<dbReference type="RefSeq" id="WP_353500366.1">
    <property type="nucleotide sequence ID" value="NZ_CP115922.1"/>
</dbReference>
<proteinExistence type="predicted"/>
<gene>
    <name evidence="1" type="ORF">PG915_24120</name>
</gene>
<dbReference type="AlphaFoldDB" id="A0AAU8BTR5"/>
<accession>A0AAU8BTR5</accession>
<reference evidence="1" key="1">
    <citation type="submission" date="2023-01" db="EMBL/GenBank/DDBJ databases">
        <title>Vibrio sp. CB1-14 genome sequencing.</title>
        <authorList>
            <person name="Otstavnykh N."/>
            <person name="Isaeva M."/>
            <person name="Meleshko D."/>
        </authorList>
    </citation>
    <scope>NUCLEOTIDE SEQUENCE</scope>
    <source>
        <strain evidence="1">CB1-14</strain>
        <plasmid evidence="1">p1</plasmid>
    </source>
</reference>
<evidence type="ECO:0000313" key="1">
    <source>
        <dbReference type="EMBL" id="XCD19248.1"/>
    </source>
</evidence>